<protein>
    <submittedName>
        <fullName evidence="2">Uncharacterized protein</fullName>
    </submittedName>
</protein>
<evidence type="ECO:0000313" key="3">
    <source>
        <dbReference type="Proteomes" id="UP000289691"/>
    </source>
</evidence>
<feature type="region of interest" description="Disordered" evidence="1">
    <location>
        <begin position="1"/>
        <end position="25"/>
    </location>
</feature>
<keyword evidence="3" id="KW-1185">Reference proteome</keyword>
<feature type="compositionally biased region" description="Basic and acidic residues" evidence="1">
    <location>
        <begin position="322"/>
        <end position="332"/>
    </location>
</feature>
<dbReference type="SUPFAM" id="SSF51126">
    <property type="entry name" value="Pectin lyase-like"/>
    <property type="match status" value="1"/>
</dbReference>
<dbReference type="Proteomes" id="UP000289691">
    <property type="component" value="Unassembled WGS sequence"/>
</dbReference>
<dbReference type="EMBL" id="RDFA01000001">
    <property type="protein sequence ID" value="RXK51741.1"/>
    <property type="molecule type" value="Genomic_DNA"/>
</dbReference>
<dbReference type="OrthoDB" id="202667at2157"/>
<dbReference type="RefSeq" id="WP_129067600.1">
    <property type="nucleotide sequence ID" value="NZ_RDFA01000001.1"/>
</dbReference>
<feature type="region of interest" description="Disordered" evidence="1">
    <location>
        <begin position="409"/>
        <end position="434"/>
    </location>
</feature>
<feature type="compositionally biased region" description="Basic and acidic residues" evidence="1">
    <location>
        <begin position="417"/>
        <end position="429"/>
    </location>
</feature>
<sequence length="604" mass="62817">MATIPAGRPGSEVRDLTGDVSDGDDLPNAIQDVLDDGVQVYIPPGEYTGDHSDLDFQADDATIYGDPQGVSIDCDMDSNAEQGTSTRLRIENIDIRGIKPLEQVKIDVDCDGGTLEWVNFNFPDGTVSPSDSYVARCDSGEGKHVVKNCYFGPHGNSLFYYSQRDEDDMPVVFEGNAYHNTASAWRGGNAVLRDCIYLVDGAVPDFKEPDGDPGGPGTPRMTKFEGGGETIIENCDAYIGPNGDASGADGPCIDWGPDSTDSNTVVVRNSRFGNEIDREIFDTASGPTAVASDSSLSNVSCVTEPYFSGDSIPGDISNGDAPRTDVESRRWNPLDGSVDPGDSFDTETGSDATPPSSGSGDVWTPADGATAPDSDDESDASGTEIVLTASEANPDDDCDVSMTVEGEVTFGSESEPGTDRIETDGDGRYRATSVSMDPGAVDSYWVSGPITGYSVTQGYDVSITADGTATTFEALVDSASNAGSGAEDGSGSDSDGSDAGDSGASDGGPGVGSGSEGARLLVIDGTSDPDQIAKYDVTVSGTIDRAENHSSSVDGQSPWDTMTDHIDGSRVVGIVGNGTDVYRISGPIQSIDVDGRAGIRIVEE</sequence>
<feature type="compositionally biased region" description="Gly residues" evidence="1">
    <location>
        <begin position="505"/>
        <end position="515"/>
    </location>
</feature>
<dbReference type="AlphaFoldDB" id="A0A498L353"/>
<gene>
    <name evidence="2" type="ORF">EAF64_03665</name>
</gene>
<feature type="compositionally biased region" description="Low complexity" evidence="1">
    <location>
        <begin position="480"/>
        <end position="504"/>
    </location>
</feature>
<accession>A0A498L353</accession>
<proteinExistence type="predicted"/>
<feature type="region of interest" description="Disordered" evidence="1">
    <location>
        <begin position="307"/>
        <end position="381"/>
    </location>
</feature>
<feature type="region of interest" description="Disordered" evidence="1">
    <location>
        <begin position="480"/>
        <end position="517"/>
    </location>
</feature>
<evidence type="ECO:0000256" key="1">
    <source>
        <dbReference type="SAM" id="MobiDB-lite"/>
    </source>
</evidence>
<comment type="caution">
    <text evidence="2">The sequence shown here is derived from an EMBL/GenBank/DDBJ whole genome shotgun (WGS) entry which is preliminary data.</text>
</comment>
<dbReference type="InterPro" id="IPR011050">
    <property type="entry name" value="Pectin_lyase_fold/virulence"/>
</dbReference>
<reference evidence="2 3" key="1">
    <citation type="submission" date="2019-01" db="EMBL/GenBank/DDBJ databases">
        <title>Halorientalis sp. F13-25 a new haloarchaeum isolated from hypersaline water.</title>
        <authorList>
            <person name="Ana D.-V."/>
            <person name="Cristina S.-P."/>
            <person name="Antonio V."/>
        </authorList>
    </citation>
    <scope>NUCLEOTIDE SEQUENCE [LARGE SCALE GENOMIC DNA]</scope>
    <source>
        <strain evidence="2 3">F13-25</strain>
    </source>
</reference>
<evidence type="ECO:0000313" key="2">
    <source>
        <dbReference type="EMBL" id="RXK51741.1"/>
    </source>
</evidence>
<name>A0A498L353_9EURY</name>
<organism evidence="2 3">
    <name type="scientific">Halorientalis pallida</name>
    <dbReference type="NCBI Taxonomy" id="2479928"/>
    <lineage>
        <taxon>Archaea</taxon>
        <taxon>Methanobacteriati</taxon>
        <taxon>Methanobacteriota</taxon>
        <taxon>Stenosarchaea group</taxon>
        <taxon>Halobacteria</taxon>
        <taxon>Halobacteriales</taxon>
        <taxon>Haloarculaceae</taxon>
        <taxon>Halorientalis</taxon>
    </lineage>
</organism>
<feature type="compositionally biased region" description="Polar residues" evidence="1">
    <location>
        <begin position="346"/>
        <end position="359"/>
    </location>
</feature>